<gene>
    <name evidence="9" type="primary">SCARB2</name>
    <name evidence="9" type="ORF">EVAR_82165_1</name>
</gene>
<evidence type="ECO:0000256" key="7">
    <source>
        <dbReference type="ARBA" id="ARBA00023180"/>
    </source>
</evidence>
<dbReference type="GO" id="GO:0005737">
    <property type="term" value="C:cytoplasm"/>
    <property type="evidence" value="ECO:0007669"/>
    <property type="project" value="TreeGrafter"/>
</dbReference>
<dbReference type="AlphaFoldDB" id="A0A4C1U204"/>
<keyword evidence="6 8" id="KW-0472">Membrane</keyword>
<evidence type="ECO:0000256" key="4">
    <source>
        <dbReference type="ARBA" id="ARBA00022692"/>
    </source>
</evidence>
<keyword evidence="4 8" id="KW-0812">Transmembrane</keyword>
<organism evidence="9 10">
    <name type="scientific">Eumeta variegata</name>
    <name type="common">Bagworm moth</name>
    <name type="synonym">Eumeta japonica</name>
    <dbReference type="NCBI Taxonomy" id="151549"/>
    <lineage>
        <taxon>Eukaryota</taxon>
        <taxon>Metazoa</taxon>
        <taxon>Ecdysozoa</taxon>
        <taxon>Arthropoda</taxon>
        <taxon>Hexapoda</taxon>
        <taxon>Insecta</taxon>
        <taxon>Pterygota</taxon>
        <taxon>Neoptera</taxon>
        <taxon>Endopterygota</taxon>
        <taxon>Lepidoptera</taxon>
        <taxon>Glossata</taxon>
        <taxon>Ditrysia</taxon>
        <taxon>Tineoidea</taxon>
        <taxon>Psychidae</taxon>
        <taxon>Oiketicinae</taxon>
        <taxon>Eumeta</taxon>
    </lineage>
</organism>
<evidence type="ECO:0000256" key="3">
    <source>
        <dbReference type="ARBA" id="ARBA00022475"/>
    </source>
</evidence>
<name>A0A4C1U204_EUMVA</name>
<protein>
    <submittedName>
        <fullName evidence="9">Lysosome membrane protein 2</fullName>
    </submittedName>
</protein>
<evidence type="ECO:0000256" key="8">
    <source>
        <dbReference type="SAM" id="Phobius"/>
    </source>
</evidence>
<dbReference type="Pfam" id="PF01130">
    <property type="entry name" value="CD36"/>
    <property type="match status" value="1"/>
</dbReference>
<accession>A0A4C1U204</accession>
<keyword evidence="3" id="KW-1003">Cell membrane</keyword>
<dbReference type="STRING" id="151549.A0A4C1U204"/>
<keyword evidence="7" id="KW-0325">Glycoprotein</keyword>
<comment type="similarity">
    <text evidence="2">Belongs to the CD36 family.</text>
</comment>
<dbReference type="PRINTS" id="PR01609">
    <property type="entry name" value="CD36FAMILY"/>
</dbReference>
<feature type="transmembrane region" description="Helical" evidence="8">
    <location>
        <begin position="26"/>
        <end position="48"/>
    </location>
</feature>
<sequence>MCEVFLKDKCRISDIRERCGVTEGRVAVILISIATLVLGIILSFVPWLDYIILRDLRLWNGSISYSYWQKPGVTRYTKVYIFNVTNPNEFLEKGEKPKLVEVGPFVYTLRRRVLESALPVLTKRISRPSLTPVYFLYCLCFSRDVVVCHRIRVFLYLVILRSRYAVAFHTKFKLTEQASSTGEREREGEKKTARLNSLYLAVKCTNESVRGLNQVEVPTFTSMRGAWTFESSRCRRGEDEVPHGRLSVFLRHGFHWRLRWRQGCSAEFFVGTKTAASARSWLCLTEDTPVGDLPRCCVVNFFMVVGKLYVKDMKNLERDGIDGLIIPSLSSDRSDETDAHINCACGAARYQTARPQRICGARGRAYVTRDETHHQNYDSVFKRYENYITAFGKKWAQAAAARPARN</sequence>
<dbReference type="PANTHER" id="PTHR11923">
    <property type="entry name" value="SCAVENGER RECEPTOR CLASS B TYPE-1 SR-B1"/>
    <property type="match status" value="1"/>
</dbReference>
<dbReference type="PANTHER" id="PTHR11923:SF88">
    <property type="entry name" value="DEBRIS BUSTER, ISOFORM D"/>
    <property type="match status" value="1"/>
</dbReference>
<comment type="caution">
    <text evidence="9">The sequence shown here is derived from an EMBL/GenBank/DDBJ whole genome shotgun (WGS) entry which is preliminary data.</text>
</comment>
<proteinExistence type="inferred from homology"/>
<evidence type="ECO:0000256" key="2">
    <source>
        <dbReference type="ARBA" id="ARBA00010532"/>
    </source>
</evidence>
<keyword evidence="5 8" id="KW-1133">Transmembrane helix</keyword>
<dbReference type="EMBL" id="BGZK01000116">
    <property type="protein sequence ID" value="GBP20290.1"/>
    <property type="molecule type" value="Genomic_DNA"/>
</dbReference>
<dbReference type="GO" id="GO:0005886">
    <property type="term" value="C:plasma membrane"/>
    <property type="evidence" value="ECO:0007669"/>
    <property type="project" value="UniProtKB-SubCell"/>
</dbReference>
<keyword evidence="10" id="KW-1185">Reference proteome</keyword>
<comment type="subcellular location">
    <subcellularLocation>
        <location evidence="1">Cell membrane</location>
    </subcellularLocation>
</comment>
<dbReference type="Proteomes" id="UP000299102">
    <property type="component" value="Unassembled WGS sequence"/>
</dbReference>
<evidence type="ECO:0000256" key="1">
    <source>
        <dbReference type="ARBA" id="ARBA00004236"/>
    </source>
</evidence>
<evidence type="ECO:0000256" key="5">
    <source>
        <dbReference type="ARBA" id="ARBA00022989"/>
    </source>
</evidence>
<dbReference type="OrthoDB" id="18585at2759"/>
<dbReference type="GO" id="GO:0005044">
    <property type="term" value="F:scavenger receptor activity"/>
    <property type="evidence" value="ECO:0007669"/>
    <property type="project" value="TreeGrafter"/>
</dbReference>
<evidence type="ECO:0000313" key="9">
    <source>
        <dbReference type="EMBL" id="GBP20290.1"/>
    </source>
</evidence>
<reference evidence="9 10" key="1">
    <citation type="journal article" date="2019" name="Commun. Biol.">
        <title>The bagworm genome reveals a unique fibroin gene that provides high tensile strength.</title>
        <authorList>
            <person name="Kono N."/>
            <person name="Nakamura H."/>
            <person name="Ohtoshi R."/>
            <person name="Tomita M."/>
            <person name="Numata K."/>
            <person name="Arakawa K."/>
        </authorList>
    </citation>
    <scope>NUCLEOTIDE SEQUENCE [LARGE SCALE GENOMIC DNA]</scope>
</reference>
<evidence type="ECO:0000313" key="10">
    <source>
        <dbReference type="Proteomes" id="UP000299102"/>
    </source>
</evidence>
<evidence type="ECO:0000256" key="6">
    <source>
        <dbReference type="ARBA" id="ARBA00023136"/>
    </source>
</evidence>
<dbReference type="InterPro" id="IPR002159">
    <property type="entry name" value="CD36_fam"/>
</dbReference>